<keyword evidence="3" id="KW-0325">Glycoprotein</keyword>
<feature type="signal peptide" evidence="5">
    <location>
        <begin position="1"/>
        <end position="23"/>
    </location>
</feature>
<keyword evidence="7" id="KW-1185">Reference proteome</keyword>
<evidence type="ECO:0000256" key="3">
    <source>
        <dbReference type="ARBA" id="ARBA00023180"/>
    </source>
</evidence>
<feature type="chain" id="PRO_5047480550" description="FG-GAP repeat protein" evidence="5">
    <location>
        <begin position="24"/>
        <end position="1048"/>
    </location>
</feature>
<comment type="caution">
    <text evidence="6">The sequence shown here is derived from an EMBL/GenBank/DDBJ whole genome shotgun (WGS) entry which is preliminary data.</text>
</comment>
<accession>A0ABQ4CW42</accession>
<dbReference type="Proteomes" id="UP000604117">
    <property type="component" value="Unassembled WGS sequence"/>
</dbReference>
<feature type="region of interest" description="Disordered" evidence="4">
    <location>
        <begin position="373"/>
        <end position="394"/>
    </location>
</feature>
<protein>
    <recommendedName>
        <fullName evidence="8">FG-GAP repeat protein</fullName>
    </recommendedName>
</protein>
<dbReference type="SMART" id="SM00191">
    <property type="entry name" value="Int_alpha"/>
    <property type="match status" value="4"/>
</dbReference>
<evidence type="ECO:0000256" key="2">
    <source>
        <dbReference type="ARBA" id="ARBA00022737"/>
    </source>
</evidence>
<dbReference type="EMBL" id="BONE01000040">
    <property type="protein sequence ID" value="GIF75233.1"/>
    <property type="molecule type" value="Genomic_DNA"/>
</dbReference>
<keyword evidence="1 5" id="KW-0732">Signal</keyword>
<dbReference type="SUPFAM" id="SSF69318">
    <property type="entry name" value="Integrin alpha N-terminal domain"/>
    <property type="match status" value="1"/>
</dbReference>
<evidence type="ECO:0000256" key="5">
    <source>
        <dbReference type="SAM" id="SignalP"/>
    </source>
</evidence>
<dbReference type="InterPro" id="IPR028994">
    <property type="entry name" value="Integrin_alpha_N"/>
</dbReference>
<evidence type="ECO:0000256" key="4">
    <source>
        <dbReference type="SAM" id="MobiDB-lite"/>
    </source>
</evidence>
<reference evidence="6 7" key="1">
    <citation type="submission" date="2021-01" db="EMBL/GenBank/DDBJ databases">
        <title>Whole genome shotgun sequence of Asanoa siamensis NBRC 107932.</title>
        <authorList>
            <person name="Komaki H."/>
            <person name="Tamura T."/>
        </authorList>
    </citation>
    <scope>NUCLEOTIDE SEQUENCE [LARGE SCALE GENOMIC DNA]</scope>
    <source>
        <strain evidence="6 7">NBRC 107932</strain>
    </source>
</reference>
<organism evidence="6 7">
    <name type="scientific">Asanoa siamensis</name>
    <dbReference type="NCBI Taxonomy" id="926357"/>
    <lineage>
        <taxon>Bacteria</taxon>
        <taxon>Bacillati</taxon>
        <taxon>Actinomycetota</taxon>
        <taxon>Actinomycetes</taxon>
        <taxon>Micromonosporales</taxon>
        <taxon>Micromonosporaceae</taxon>
        <taxon>Asanoa</taxon>
    </lineage>
</organism>
<name>A0ABQ4CW42_9ACTN</name>
<dbReference type="InterPro" id="IPR013517">
    <property type="entry name" value="FG-GAP"/>
</dbReference>
<dbReference type="PROSITE" id="PS51470">
    <property type="entry name" value="FG_GAP"/>
    <property type="match status" value="2"/>
</dbReference>
<evidence type="ECO:0000256" key="1">
    <source>
        <dbReference type="ARBA" id="ARBA00022729"/>
    </source>
</evidence>
<dbReference type="Gene3D" id="2.130.10.130">
    <property type="entry name" value="Integrin alpha, N-terminal"/>
    <property type="match status" value="1"/>
</dbReference>
<sequence>MVLLLLAAGLTMPASTVVPPAVAALPCAPAKGSESQAVAEARRCGTEVAVTGLTTGTTEVVARADGQLEATVHAGIVRVRRGDAWVPVDLTLAPGADGAVTAKADPFDVRVSGERGAGGELASLAGKAGRVSLGWAGALPAPTLTGNRATYVDALPGVDLVVDVRRTGLETLFVVKDRAALPHVRRLSLAITGGGVAGHRVDAGGATALVDAAGRTVATVPALEMWDAKTTRLAPQEPPTVRVASTMERTAEGVALALTPDEKWLSAPERAFPITIDPEINPVQDTFDTWIRAGTTADQSTAEDLRVGREGSTGPVTRTLVRWHSSAFVNTQVTSATSYFYNWYSYSPGCVAAAWQVWNTSAFDATTRWANQPTWLDNDPNTAGDQPAGTSTATRGYDANCDDAWVSVTSTNFFSRVAREGQANGYMGIRAADETVVGGFKQFRSDNSGGTQTAYSRVVYNRLPTAASLATTPTSTCTGTVTSLGTMTPTLKVTAADPDGGNLTVRFEWWTQTGTSALGTTAPVTVASGAVAQAAIPAGGVPLAGTYRWRALVADATYTTYSPFCTFALYEFAPPAVGCVAGAENDYNGDGVTDVVIADPRATVGGVRDAGAVYMVDGAGRGTRTLDESLAAIPGDPGEGDRFGHALATYDANRDGCADLAVGVPYETVAGAVQAGSVRIVFGAPAGLGTGPATISMQQGTDGTPDTPEGHDWFGFALAAGRMPTGEGFLVVGAPGDDISGQTDAGAVHYRRPGVNVWLTGTSPAGANRDDRTGYALAATPYHWGVASPGENRNGQPFAGAVCVLTHTLTGGVPTSITCPSQADTTVTDDPDSNDNFGKSIAMAPYRAPGAPAGQIDSILVVGVPGENQTATNIQDTGLIQQFRVTNTGVTELPWIDQATAGITSAHEEGDYFGEKVHVVNTAPAAEVTTETLLVAVGIPAEEFGPDQAEDHGSIRVFPAGVGAGQIQEVIVEREGSLPGPRVAKELLGTALGGTSQRLYVGAPYGDGTVWAIPWSALAAGSATPSHSWQPGTSGLPTDGVRLGAVIR</sequence>
<keyword evidence="2" id="KW-0677">Repeat</keyword>
<proteinExistence type="predicted"/>
<evidence type="ECO:0008006" key="8">
    <source>
        <dbReference type="Google" id="ProtNLM"/>
    </source>
</evidence>
<evidence type="ECO:0000313" key="6">
    <source>
        <dbReference type="EMBL" id="GIF75233.1"/>
    </source>
</evidence>
<dbReference type="RefSeq" id="WP_203716109.1">
    <property type="nucleotide sequence ID" value="NZ_BONE01000040.1"/>
</dbReference>
<dbReference type="Pfam" id="PF01839">
    <property type="entry name" value="FG-GAP"/>
    <property type="match status" value="1"/>
</dbReference>
<gene>
    <name evidence="6" type="ORF">Asi02nite_47510</name>
</gene>
<dbReference type="InterPro" id="IPR013519">
    <property type="entry name" value="Int_alpha_beta-p"/>
</dbReference>
<evidence type="ECO:0000313" key="7">
    <source>
        <dbReference type="Proteomes" id="UP000604117"/>
    </source>
</evidence>